<evidence type="ECO:0000313" key="3">
    <source>
        <dbReference type="Proteomes" id="UP000326458"/>
    </source>
</evidence>
<protein>
    <submittedName>
        <fullName evidence="2">Uncharacterized protein</fullName>
    </submittedName>
</protein>
<accession>A0A5N3UL48</accession>
<keyword evidence="1" id="KW-1133">Transmembrane helix</keyword>
<evidence type="ECO:0000313" key="2">
    <source>
        <dbReference type="EMBL" id="KAB0337366.1"/>
    </source>
</evidence>
<dbReference type="EMBL" id="VCEA01009930">
    <property type="protein sequence ID" value="KAB0337366.1"/>
    <property type="molecule type" value="Genomic_DNA"/>
</dbReference>
<reference evidence="2 3" key="1">
    <citation type="submission" date="2019-06" db="EMBL/GenBank/DDBJ databases">
        <title>Discovery of a novel chromosome fission-fusion reversal in muntjac.</title>
        <authorList>
            <person name="Mudd A.B."/>
            <person name="Bredeson J.V."/>
            <person name="Baum R."/>
            <person name="Hockemeyer D."/>
            <person name="Rokhsar D.S."/>
        </authorList>
    </citation>
    <scope>NUCLEOTIDE SEQUENCE [LARGE SCALE GENOMIC DNA]</scope>
    <source>
        <strain evidence="2">UTSW_UCB_Mm</strain>
        <tissue evidence="2">Fibroblast cell line</tissue>
    </source>
</reference>
<dbReference type="AlphaFoldDB" id="A0A5N3UL48"/>
<sequence>MSSANSESFTSSFPIWIPFISFSALIAVAKTSKTMLNSSGESGHPCLVPDFKGNAFNFSQLLARGWCTGMSQRDGMGREVGGGFRMGNTCKSIADSCQCMAKTTTIK</sequence>
<proteinExistence type="predicted"/>
<organism evidence="2 3">
    <name type="scientific">Muntiacus muntjak</name>
    <name type="common">Barking deer</name>
    <name type="synonym">Indian muntjac</name>
    <dbReference type="NCBI Taxonomy" id="9888"/>
    <lineage>
        <taxon>Eukaryota</taxon>
        <taxon>Metazoa</taxon>
        <taxon>Chordata</taxon>
        <taxon>Craniata</taxon>
        <taxon>Vertebrata</taxon>
        <taxon>Euteleostomi</taxon>
        <taxon>Mammalia</taxon>
        <taxon>Eutheria</taxon>
        <taxon>Laurasiatheria</taxon>
        <taxon>Artiodactyla</taxon>
        <taxon>Ruminantia</taxon>
        <taxon>Pecora</taxon>
        <taxon>Cervidae</taxon>
        <taxon>Muntiacinae</taxon>
        <taxon>Muntiacus</taxon>
    </lineage>
</organism>
<evidence type="ECO:0000256" key="1">
    <source>
        <dbReference type="SAM" id="Phobius"/>
    </source>
</evidence>
<dbReference type="Proteomes" id="UP000326458">
    <property type="component" value="Unassembled WGS sequence"/>
</dbReference>
<name>A0A5N3UL48_MUNMU</name>
<keyword evidence="3" id="KW-1185">Reference proteome</keyword>
<feature type="transmembrane region" description="Helical" evidence="1">
    <location>
        <begin position="12"/>
        <end position="29"/>
    </location>
</feature>
<comment type="caution">
    <text evidence="2">The sequence shown here is derived from an EMBL/GenBank/DDBJ whole genome shotgun (WGS) entry which is preliminary data.</text>
</comment>
<gene>
    <name evidence="2" type="ORF">FD754_025228</name>
</gene>
<keyword evidence="1" id="KW-0812">Transmembrane</keyword>
<keyword evidence="1" id="KW-0472">Membrane</keyword>